<accession>A0A166CQ60</accession>
<dbReference type="EMBL" id="KV417626">
    <property type="protein sequence ID" value="KZP13894.1"/>
    <property type="molecule type" value="Genomic_DNA"/>
</dbReference>
<reference evidence="2 3" key="1">
    <citation type="journal article" date="2016" name="Mol. Biol. Evol.">
        <title>Comparative Genomics of Early-Diverging Mushroom-Forming Fungi Provides Insights into the Origins of Lignocellulose Decay Capabilities.</title>
        <authorList>
            <person name="Nagy L.G."/>
            <person name="Riley R."/>
            <person name="Tritt A."/>
            <person name="Adam C."/>
            <person name="Daum C."/>
            <person name="Floudas D."/>
            <person name="Sun H."/>
            <person name="Yadav J.S."/>
            <person name="Pangilinan J."/>
            <person name="Larsson K.H."/>
            <person name="Matsuura K."/>
            <person name="Barry K."/>
            <person name="Labutti K."/>
            <person name="Kuo R."/>
            <person name="Ohm R.A."/>
            <person name="Bhattacharya S.S."/>
            <person name="Shirouzu T."/>
            <person name="Yoshinaga Y."/>
            <person name="Martin F.M."/>
            <person name="Grigoriev I.V."/>
            <person name="Hibbett D.S."/>
        </authorList>
    </citation>
    <scope>NUCLEOTIDE SEQUENCE [LARGE SCALE GENOMIC DNA]</scope>
    <source>
        <strain evidence="2 3">CBS 109695</strain>
    </source>
</reference>
<name>A0A166CQ60_9AGAM</name>
<organism evidence="2 3">
    <name type="scientific">Athelia psychrophila</name>
    <dbReference type="NCBI Taxonomy" id="1759441"/>
    <lineage>
        <taxon>Eukaryota</taxon>
        <taxon>Fungi</taxon>
        <taxon>Dikarya</taxon>
        <taxon>Basidiomycota</taxon>
        <taxon>Agaricomycotina</taxon>
        <taxon>Agaricomycetes</taxon>
        <taxon>Agaricomycetidae</taxon>
        <taxon>Atheliales</taxon>
        <taxon>Atheliaceae</taxon>
        <taxon>Athelia</taxon>
    </lineage>
</organism>
<sequence length="76" mass="7790">MAFTSLAHVVAITLLVSCCAHAQSSIVPPPPESAGAVFTAAHVYNTVIDKSPYLTQATVTVTWTESALPSATASST</sequence>
<gene>
    <name evidence="2" type="ORF">FIBSPDRAFT_1049155</name>
</gene>
<evidence type="ECO:0000313" key="3">
    <source>
        <dbReference type="Proteomes" id="UP000076532"/>
    </source>
</evidence>
<feature type="chain" id="PRO_5007871758" evidence="1">
    <location>
        <begin position="23"/>
        <end position="76"/>
    </location>
</feature>
<dbReference type="Proteomes" id="UP000076532">
    <property type="component" value="Unassembled WGS sequence"/>
</dbReference>
<evidence type="ECO:0000256" key="1">
    <source>
        <dbReference type="SAM" id="SignalP"/>
    </source>
</evidence>
<proteinExistence type="predicted"/>
<keyword evidence="1" id="KW-0732">Signal</keyword>
<dbReference type="AlphaFoldDB" id="A0A166CQ60"/>
<feature type="signal peptide" evidence="1">
    <location>
        <begin position="1"/>
        <end position="22"/>
    </location>
</feature>
<evidence type="ECO:0000313" key="2">
    <source>
        <dbReference type="EMBL" id="KZP13894.1"/>
    </source>
</evidence>
<protein>
    <submittedName>
        <fullName evidence="2">Uncharacterized protein</fullName>
    </submittedName>
</protein>
<keyword evidence="3" id="KW-1185">Reference proteome</keyword>
<dbReference type="OrthoDB" id="3025387at2759"/>